<organism evidence="2">
    <name type="scientific">Spirodela intermedia</name>
    <name type="common">Intermediate duckweed</name>
    <dbReference type="NCBI Taxonomy" id="51605"/>
    <lineage>
        <taxon>Eukaryota</taxon>
        <taxon>Viridiplantae</taxon>
        <taxon>Streptophyta</taxon>
        <taxon>Embryophyta</taxon>
        <taxon>Tracheophyta</taxon>
        <taxon>Spermatophyta</taxon>
        <taxon>Magnoliopsida</taxon>
        <taxon>Liliopsida</taxon>
        <taxon>Araceae</taxon>
        <taxon>Lemnoideae</taxon>
        <taxon>Spirodela</taxon>
    </lineage>
</organism>
<dbReference type="PANTHER" id="PTHR32011:SF2">
    <property type="entry name" value="OS08G0472400 PROTEIN"/>
    <property type="match status" value="1"/>
</dbReference>
<evidence type="ECO:0000313" key="3">
    <source>
        <dbReference type="Proteomes" id="UP001189122"/>
    </source>
</evidence>
<dbReference type="EMBL" id="LR743596">
    <property type="protein sequence ID" value="CAA2625605.1"/>
    <property type="molecule type" value="Genomic_DNA"/>
</dbReference>
<dbReference type="PANTHER" id="PTHR32011">
    <property type="entry name" value="OS08G0472400 PROTEIN"/>
    <property type="match status" value="1"/>
</dbReference>
<name>A0A7I8J3X4_SPIIN</name>
<sequence length="363" mass="39756">MAAPHYPRRSPHLLLRHRFSAPRITGVAEGSKAAAARAPGRRRTQPTDTALSGFGPLRCCCCGGGGGGGGGHGRRRPPHAGLTPAHAAGLRRLSTAFWPKSWGIRPPEPERALRRARAALQRAPLLIPLFDRCYIPCNPCLAGNPVFFVDESRILCCGLDLADFFEREALFRSPLPSADLHGLRLRPDPRWIEFWSDAACDRRRRISSSSSSSSSSCSSSSELPPHPQAFLEIRPPKLPKWVAGFLDRIGEVLRDGGWGPLDVEEMVHVPSAAASRWPDDGGDDSSFAMAASSALVDSQAVFDSLLLKADRCSDSLRRAGWSSEEVTDALGFDFRRRSRKEGPRPPSTYRRRSPRSSPPSPRR</sequence>
<protein>
    <submittedName>
        <fullName evidence="2">Uncharacterized protein</fullName>
    </submittedName>
</protein>
<feature type="region of interest" description="Disordered" evidence="1">
    <location>
        <begin position="25"/>
        <end position="50"/>
    </location>
</feature>
<accession>A0A7I8J3X4</accession>
<evidence type="ECO:0000313" key="2">
    <source>
        <dbReference type="EMBL" id="CAA2625605.1"/>
    </source>
</evidence>
<feature type="region of interest" description="Disordered" evidence="1">
    <location>
        <begin position="332"/>
        <end position="363"/>
    </location>
</feature>
<reference evidence="2 3" key="1">
    <citation type="submission" date="2019-12" db="EMBL/GenBank/DDBJ databases">
        <authorList>
            <person name="Scholz U."/>
            <person name="Mascher M."/>
            <person name="Fiebig A."/>
        </authorList>
    </citation>
    <scope>NUCLEOTIDE SEQUENCE</scope>
</reference>
<proteinExistence type="predicted"/>
<evidence type="ECO:0000256" key="1">
    <source>
        <dbReference type="SAM" id="MobiDB-lite"/>
    </source>
</evidence>
<dbReference type="AlphaFoldDB" id="A0A7I8J3X4"/>
<gene>
    <name evidence="2" type="ORF">SI7747_09011345</name>
</gene>
<dbReference type="Proteomes" id="UP001189122">
    <property type="component" value="Unassembled WGS sequence"/>
</dbReference>
<keyword evidence="3" id="KW-1185">Reference proteome</keyword>
<dbReference type="EMBL" id="CACRZD030000009">
    <property type="protein sequence ID" value="CAA6664956.1"/>
    <property type="molecule type" value="Genomic_DNA"/>
</dbReference>